<dbReference type="Proteomes" id="UP000191987">
    <property type="component" value="Unassembled WGS sequence"/>
</dbReference>
<protein>
    <submittedName>
        <fullName evidence="2">Uncharacterized protein</fullName>
    </submittedName>
</protein>
<name>A0A1S7QQT0_9HYPH</name>
<accession>A0A1S7QQT0</accession>
<dbReference type="AlphaFoldDB" id="A0A1S7QQT0"/>
<sequence>MHRTVPSVHPPQLAEIGLPTAGDDRLPLVIGQTDVSGSRALDGGRHFAVADLAPVVSLGDVSQKTAITIRKRMRKKRNSGTQCPASSTMRQTSHSARSSVSAISWVDRPARQSSITRAVRAS</sequence>
<dbReference type="EMBL" id="FBWG01000028">
    <property type="protein sequence ID" value="CUX40683.1"/>
    <property type="molecule type" value="Genomic_DNA"/>
</dbReference>
<proteinExistence type="predicted"/>
<evidence type="ECO:0000256" key="1">
    <source>
        <dbReference type="SAM" id="MobiDB-lite"/>
    </source>
</evidence>
<feature type="compositionally biased region" description="Low complexity" evidence="1">
    <location>
        <begin position="93"/>
        <end position="104"/>
    </location>
</feature>
<evidence type="ECO:0000313" key="2">
    <source>
        <dbReference type="EMBL" id="CUX40683.1"/>
    </source>
</evidence>
<feature type="compositionally biased region" description="Polar residues" evidence="1">
    <location>
        <begin position="79"/>
        <end position="92"/>
    </location>
</feature>
<organism evidence="2 3">
    <name type="scientific">Agrobacterium deltaense Zutra 3/1</name>
    <dbReference type="NCBI Taxonomy" id="1183427"/>
    <lineage>
        <taxon>Bacteria</taxon>
        <taxon>Pseudomonadati</taxon>
        <taxon>Pseudomonadota</taxon>
        <taxon>Alphaproteobacteria</taxon>
        <taxon>Hyphomicrobiales</taxon>
        <taxon>Rhizobiaceae</taxon>
        <taxon>Rhizobium/Agrobacterium group</taxon>
        <taxon>Agrobacterium</taxon>
    </lineage>
</organism>
<gene>
    <name evidence="2" type="ORF">AGR7C_Lc100054</name>
</gene>
<feature type="region of interest" description="Disordered" evidence="1">
    <location>
        <begin position="1"/>
        <end position="20"/>
    </location>
</feature>
<evidence type="ECO:0000313" key="3">
    <source>
        <dbReference type="Proteomes" id="UP000191987"/>
    </source>
</evidence>
<feature type="region of interest" description="Disordered" evidence="1">
    <location>
        <begin position="70"/>
        <end position="122"/>
    </location>
</feature>
<reference evidence="2 3" key="1">
    <citation type="submission" date="2016-01" db="EMBL/GenBank/DDBJ databases">
        <authorList>
            <person name="Oliw E.H."/>
        </authorList>
    </citation>
    <scope>NUCLEOTIDE SEQUENCE [LARGE SCALE GENOMIC DNA]</scope>
    <source>
        <strain evidence="2 3">Zutra 3-1</strain>
    </source>
</reference>